<accession>A0AAE0LKX1</accession>
<keyword evidence="1" id="KW-0175">Coiled coil</keyword>
<comment type="caution">
    <text evidence="4">The sequence shown here is derived from an EMBL/GenBank/DDBJ whole genome shotgun (WGS) entry which is preliminary data.</text>
</comment>
<feature type="coiled-coil region" evidence="1">
    <location>
        <begin position="278"/>
        <end position="319"/>
    </location>
</feature>
<reference evidence="4 5" key="1">
    <citation type="journal article" date="2015" name="Genome Biol. Evol.">
        <title>Comparative Genomics of a Bacterivorous Green Alga Reveals Evolutionary Causalities and Consequences of Phago-Mixotrophic Mode of Nutrition.</title>
        <authorList>
            <person name="Burns J.A."/>
            <person name="Paasch A."/>
            <person name="Narechania A."/>
            <person name="Kim E."/>
        </authorList>
    </citation>
    <scope>NUCLEOTIDE SEQUENCE [LARGE SCALE GENOMIC DNA]</scope>
    <source>
        <strain evidence="4 5">PLY_AMNH</strain>
    </source>
</reference>
<dbReference type="Gene3D" id="2.170.270.10">
    <property type="entry name" value="SET domain"/>
    <property type="match status" value="1"/>
</dbReference>
<evidence type="ECO:0000259" key="3">
    <source>
        <dbReference type="PROSITE" id="PS50280"/>
    </source>
</evidence>
<feature type="coiled-coil region" evidence="1">
    <location>
        <begin position="385"/>
        <end position="586"/>
    </location>
</feature>
<organism evidence="4 5">
    <name type="scientific">Cymbomonas tetramitiformis</name>
    <dbReference type="NCBI Taxonomy" id="36881"/>
    <lineage>
        <taxon>Eukaryota</taxon>
        <taxon>Viridiplantae</taxon>
        <taxon>Chlorophyta</taxon>
        <taxon>Pyramimonadophyceae</taxon>
        <taxon>Pyramimonadales</taxon>
        <taxon>Pyramimonadaceae</taxon>
        <taxon>Cymbomonas</taxon>
    </lineage>
</organism>
<evidence type="ECO:0000256" key="2">
    <source>
        <dbReference type="SAM" id="MobiDB-lite"/>
    </source>
</evidence>
<feature type="domain" description="SET" evidence="3">
    <location>
        <begin position="101"/>
        <end position="251"/>
    </location>
</feature>
<name>A0AAE0LKX1_9CHLO</name>
<dbReference type="InterPro" id="IPR001214">
    <property type="entry name" value="SET_dom"/>
</dbReference>
<dbReference type="InterPro" id="IPR046341">
    <property type="entry name" value="SET_dom_sf"/>
</dbReference>
<dbReference type="Pfam" id="PF00856">
    <property type="entry name" value="SET"/>
    <property type="match status" value="1"/>
</dbReference>
<evidence type="ECO:0000256" key="1">
    <source>
        <dbReference type="SAM" id="Coils"/>
    </source>
</evidence>
<feature type="region of interest" description="Disordered" evidence="2">
    <location>
        <begin position="339"/>
        <end position="364"/>
    </location>
</feature>
<dbReference type="SUPFAM" id="SSF82199">
    <property type="entry name" value="SET domain"/>
    <property type="match status" value="1"/>
</dbReference>
<dbReference type="EMBL" id="LGRX02000291">
    <property type="protein sequence ID" value="KAK3288963.1"/>
    <property type="molecule type" value="Genomic_DNA"/>
</dbReference>
<proteinExistence type="predicted"/>
<protein>
    <recommendedName>
        <fullName evidence="3">SET domain-containing protein</fullName>
    </recommendedName>
</protein>
<evidence type="ECO:0000313" key="5">
    <source>
        <dbReference type="Proteomes" id="UP001190700"/>
    </source>
</evidence>
<dbReference type="AlphaFoldDB" id="A0AAE0LKX1"/>
<dbReference type="PROSITE" id="PS50280">
    <property type="entry name" value="SET"/>
    <property type="match status" value="1"/>
</dbReference>
<gene>
    <name evidence="4" type="ORF">CYMTET_3583</name>
</gene>
<evidence type="ECO:0000313" key="4">
    <source>
        <dbReference type="EMBL" id="KAK3288963.1"/>
    </source>
</evidence>
<keyword evidence="5" id="KW-1185">Reference proteome</keyword>
<sequence length="775" mass="90471">MSARLLHKEETLLDLIEDPVPGAAHRPVHYWDTEFQGAEWKYRNTTKTSEEAQKVLDRIYGTHKEYQFGVNILPILLEQNIPKLKERVRKAAASGKPEPPNSVEVGFINDPDDPVRIAANSPFASVYGLYAARDLQPYEWLQMYTGHLCTVAEYNEQVSADPKNGMKYLYTIDCDKVNVEFELFGAPNEELTVDATHFRNECAFVNDCRAGLHDRPCNVEMFEAVIDGEPYVFLTNKLAVARGTQLLMDYGKKFWDGHRIVQKEQAEARKIVRVKVEVLEKSEQMAVSERENRRLRKENRRLRKENRRLRKRLELVQAVAPESEAGAAVETVAGENETSTLATLKGGRNKRPLDLGDSSADLDTKCTPKAAKMLQGSAAPSKHASTEEGKQLRKLEVQRQELQEEQLRKLEVQRQELQEEQLRKLEVQRQELQEELEQLRKLEVQRARVSGRTTVNLSPKAEIQEEQLRKLESKGREFQEEPEQLRKLEVQRQEFQEEQLRKLDVQRQEFQEELEQLRKLEVQMQEFQEEQLRKLELQEEQLRELHVLEQKLLEKRKEVYKNKKKIEGMRGQLEEERSEKELFENMVTACVVTDQKTKWQISDFYKICFKDIFINVIPQKTFGMVDLEAFTSAYEARHGVKPDQRRNSSNKAANDAYAICQMAQKNFCGTSEAPGPFWDWKPKKRTSEQGGWEYFFDKADGFYANIVIEWGRTLAEVMYDERVCCDKHQMEYPRVVPAWNFEENQDTAAVISARKYFQDQLLLVRQVRKDGEHRR</sequence>
<dbReference type="Proteomes" id="UP001190700">
    <property type="component" value="Unassembled WGS sequence"/>
</dbReference>